<dbReference type="SUPFAM" id="SSF81383">
    <property type="entry name" value="F-box domain"/>
    <property type="match status" value="1"/>
</dbReference>
<dbReference type="GO" id="GO:0019005">
    <property type="term" value="C:SCF ubiquitin ligase complex"/>
    <property type="evidence" value="ECO:0007669"/>
    <property type="project" value="TreeGrafter"/>
</dbReference>
<dbReference type="EMBL" id="OX459126">
    <property type="protein sequence ID" value="CAI9118721.1"/>
    <property type="molecule type" value="Genomic_DNA"/>
</dbReference>
<dbReference type="GO" id="GO:0031146">
    <property type="term" value="P:SCF-dependent proteasomal ubiquitin-dependent protein catabolic process"/>
    <property type="evidence" value="ECO:0007669"/>
    <property type="project" value="InterPro"/>
</dbReference>
<proteinExistence type="predicted"/>
<dbReference type="Proteomes" id="UP001161247">
    <property type="component" value="Chromosome 9"/>
</dbReference>
<dbReference type="Pfam" id="PF12937">
    <property type="entry name" value="F-box-like"/>
    <property type="match status" value="1"/>
</dbReference>
<dbReference type="Gene3D" id="1.20.1280.50">
    <property type="match status" value="1"/>
</dbReference>
<dbReference type="PANTHER" id="PTHR16008:SF4">
    <property type="entry name" value="F-BOX ONLY PROTEIN 4"/>
    <property type="match status" value="1"/>
</dbReference>
<gene>
    <name evidence="2" type="ORF">OLC1_LOCUS24523</name>
</gene>
<dbReference type="GO" id="GO:0000209">
    <property type="term" value="P:protein polyubiquitination"/>
    <property type="evidence" value="ECO:0007669"/>
    <property type="project" value="TreeGrafter"/>
</dbReference>
<evidence type="ECO:0000313" key="3">
    <source>
        <dbReference type="Proteomes" id="UP001161247"/>
    </source>
</evidence>
<dbReference type="SMART" id="SM00256">
    <property type="entry name" value="FBOX"/>
    <property type="match status" value="1"/>
</dbReference>
<reference evidence="2" key="1">
    <citation type="submission" date="2023-03" db="EMBL/GenBank/DDBJ databases">
        <authorList>
            <person name="Julca I."/>
        </authorList>
    </citation>
    <scope>NUCLEOTIDE SEQUENCE</scope>
</reference>
<protein>
    <submittedName>
        <fullName evidence="2">OLC1v1020325C1</fullName>
    </submittedName>
</protein>
<dbReference type="InterPro" id="IPR036047">
    <property type="entry name" value="F-box-like_dom_sf"/>
</dbReference>
<dbReference type="InterPro" id="IPR001810">
    <property type="entry name" value="F-box_dom"/>
</dbReference>
<evidence type="ECO:0000313" key="2">
    <source>
        <dbReference type="EMBL" id="CAI9118721.1"/>
    </source>
</evidence>
<feature type="domain" description="F-box" evidence="1">
    <location>
        <begin position="1"/>
        <end position="45"/>
    </location>
</feature>
<dbReference type="PROSITE" id="PS50181">
    <property type="entry name" value="FBOX"/>
    <property type="match status" value="1"/>
</dbReference>
<name>A0AAV1EGA2_OLDCO</name>
<dbReference type="PANTHER" id="PTHR16008">
    <property type="entry name" value="F-BOX ONLY PROTEIN 4"/>
    <property type="match status" value="1"/>
</dbReference>
<organism evidence="2 3">
    <name type="scientific">Oldenlandia corymbosa var. corymbosa</name>
    <dbReference type="NCBI Taxonomy" id="529605"/>
    <lineage>
        <taxon>Eukaryota</taxon>
        <taxon>Viridiplantae</taxon>
        <taxon>Streptophyta</taxon>
        <taxon>Embryophyta</taxon>
        <taxon>Tracheophyta</taxon>
        <taxon>Spermatophyta</taxon>
        <taxon>Magnoliopsida</taxon>
        <taxon>eudicotyledons</taxon>
        <taxon>Gunneridae</taxon>
        <taxon>Pentapetalae</taxon>
        <taxon>asterids</taxon>
        <taxon>lamiids</taxon>
        <taxon>Gentianales</taxon>
        <taxon>Rubiaceae</taxon>
        <taxon>Rubioideae</taxon>
        <taxon>Spermacoceae</taxon>
        <taxon>Hedyotis-Oldenlandia complex</taxon>
        <taxon>Oldenlandia</taxon>
    </lineage>
</organism>
<dbReference type="AlphaFoldDB" id="A0AAV1EGA2"/>
<accession>A0AAV1EGA2</accession>
<dbReference type="InterPro" id="IPR039588">
    <property type="entry name" value="FBXO4"/>
</dbReference>
<evidence type="ECO:0000259" key="1">
    <source>
        <dbReference type="PROSITE" id="PS50181"/>
    </source>
</evidence>
<sequence>MINSLPDDLALKVALHLEASDVCSLGSCSRFWRELCGSDFIWEDLCRERWVAINWDSASSAHGSHSRLPSNWKSNSGKRFLGWKAMYVKRHKEMAGKAALIFDFVDQCLTFDSIEIGYHLKAVQDMSSMFFEFEDVQINFLRTDANVLLNLIGLHYCITILEMPAESLTEALRKCKVSERQVCVKWWKLGRLFYGFRLRDELLSRTVSLEDLASSKENEVLGVLQRGAIHEVLRVKISAAKPECVPWSCQIAESGNL</sequence>
<keyword evidence="3" id="KW-1185">Reference proteome</keyword>